<gene>
    <name evidence="3" type="ORF">FSP39_007834</name>
</gene>
<dbReference type="Pfam" id="PF01408">
    <property type="entry name" value="GFO_IDH_MocA"/>
    <property type="match status" value="1"/>
</dbReference>
<dbReference type="Proteomes" id="UP001186944">
    <property type="component" value="Unassembled WGS sequence"/>
</dbReference>
<dbReference type="PANTHER" id="PTHR43377:SF2">
    <property type="entry name" value="BINDING ROSSMANN FOLD OXIDOREDUCTASE, PUTATIVE (AFU_ORTHOLOGUE AFUA_4G00560)-RELATED"/>
    <property type="match status" value="1"/>
</dbReference>
<dbReference type="InterPro" id="IPR000683">
    <property type="entry name" value="Gfo/Idh/MocA-like_OxRdtase_N"/>
</dbReference>
<feature type="domain" description="Gfo/Idh/MocA-like oxidoreductase N-terminal" evidence="1">
    <location>
        <begin position="10"/>
        <end position="72"/>
    </location>
</feature>
<dbReference type="GO" id="GO:0000166">
    <property type="term" value="F:nucleotide binding"/>
    <property type="evidence" value="ECO:0007669"/>
    <property type="project" value="InterPro"/>
</dbReference>
<dbReference type="PANTHER" id="PTHR43377">
    <property type="entry name" value="BILIVERDIN REDUCTASE A"/>
    <property type="match status" value="1"/>
</dbReference>
<dbReference type="Pfam" id="PF02894">
    <property type="entry name" value="GFO_IDH_MocA_C"/>
    <property type="match status" value="1"/>
</dbReference>
<accession>A0AA88Y3J0</accession>
<proteinExistence type="predicted"/>
<evidence type="ECO:0000259" key="1">
    <source>
        <dbReference type="Pfam" id="PF01408"/>
    </source>
</evidence>
<dbReference type="Gene3D" id="3.40.50.720">
    <property type="entry name" value="NAD(P)-binding Rossmann-like Domain"/>
    <property type="match status" value="1"/>
</dbReference>
<organism evidence="3 4">
    <name type="scientific">Pinctada imbricata</name>
    <name type="common">Atlantic pearl-oyster</name>
    <name type="synonym">Pinctada martensii</name>
    <dbReference type="NCBI Taxonomy" id="66713"/>
    <lineage>
        <taxon>Eukaryota</taxon>
        <taxon>Metazoa</taxon>
        <taxon>Spiralia</taxon>
        <taxon>Lophotrochozoa</taxon>
        <taxon>Mollusca</taxon>
        <taxon>Bivalvia</taxon>
        <taxon>Autobranchia</taxon>
        <taxon>Pteriomorphia</taxon>
        <taxon>Pterioida</taxon>
        <taxon>Pterioidea</taxon>
        <taxon>Pteriidae</taxon>
        <taxon>Pinctada</taxon>
    </lineage>
</organism>
<sequence length="435" mass="48935">HLIVDWKQVAKLDKFADCVIICTQDQLHKEPAIAFARKGYSILLEKPMAVTEEDCREIVAECKKNNVLLTVCHVLRYTPWVQKLKEIIDKGGIGDVVNIQHLEPVGYWHFAHSFVRGNWSKESDSTFSLLAKCCHDLDLIAYWMGHRKCHSVSSFGHLSHFNKDCKVGYWHFAHSYVRGNWHKESESSSSLLAKCCHDLDLVNYWMGDRQCHSISSFGYLSHFNKESKPAKAASRCLDCPTEVESTCPYSAQKVYLDGVKMGKKGWPLNVITETPDIESVMEALRTGPYGRCVYDMDNDVMSQQTVNMQFTGGATATMLMIAFTKDICNRKVRIFGTKGELTYEDGYGDVSHCDFTTGQTFRHPLPSKHAGSLTGHGGADYYLFKSFVDTLKEGDKSKILTGGEEALASHLLAFAAEKARKENRVVTIGPDLQFT</sequence>
<name>A0AA88Y3J0_PINIB</name>
<keyword evidence="4" id="KW-1185">Reference proteome</keyword>
<dbReference type="InterPro" id="IPR004104">
    <property type="entry name" value="Gfo/Idh/MocA-like_OxRdtase_C"/>
</dbReference>
<reference evidence="3" key="1">
    <citation type="submission" date="2019-08" db="EMBL/GenBank/DDBJ databases">
        <title>The improved chromosome-level genome for the pearl oyster Pinctada fucata martensii using PacBio sequencing and Hi-C.</title>
        <authorList>
            <person name="Zheng Z."/>
        </authorList>
    </citation>
    <scope>NUCLEOTIDE SEQUENCE</scope>
    <source>
        <strain evidence="3">ZZ-2019</strain>
        <tissue evidence="3">Adductor muscle</tissue>
    </source>
</reference>
<feature type="domain" description="Gfo/Idh/MocA-like oxidoreductase C-terminal" evidence="2">
    <location>
        <begin position="166"/>
        <end position="428"/>
    </location>
</feature>
<dbReference type="AlphaFoldDB" id="A0AA88Y3J0"/>
<evidence type="ECO:0000259" key="2">
    <source>
        <dbReference type="Pfam" id="PF02894"/>
    </source>
</evidence>
<protein>
    <submittedName>
        <fullName evidence="3">Uncharacterized protein</fullName>
    </submittedName>
</protein>
<evidence type="ECO:0000313" key="4">
    <source>
        <dbReference type="Proteomes" id="UP001186944"/>
    </source>
</evidence>
<dbReference type="Gene3D" id="3.30.360.10">
    <property type="entry name" value="Dihydrodipicolinate Reductase, domain 2"/>
    <property type="match status" value="2"/>
</dbReference>
<comment type="caution">
    <text evidence="3">The sequence shown here is derived from an EMBL/GenBank/DDBJ whole genome shotgun (WGS) entry which is preliminary data.</text>
</comment>
<dbReference type="InterPro" id="IPR036291">
    <property type="entry name" value="NAD(P)-bd_dom_sf"/>
</dbReference>
<dbReference type="SUPFAM" id="SSF51735">
    <property type="entry name" value="NAD(P)-binding Rossmann-fold domains"/>
    <property type="match status" value="1"/>
</dbReference>
<evidence type="ECO:0000313" key="3">
    <source>
        <dbReference type="EMBL" id="KAK3097232.1"/>
    </source>
</evidence>
<dbReference type="EMBL" id="VSWD01000007">
    <property type="protein sequence ID" value="KAK3097232.1"/>
    <property type="molecule type" value="Genomic_DNA"/>
</dbReference>
<dbReference type="SUPFAM" id="SSF55347">
    <property type="entry name" value="Glyceraldehyde-3-phosphate dehydrogenase-like, C-terminal domain"/>
    <property type="match status" value="2"/>
</dbReference>
<dbReference type="InterPro" id="IPR051450">
    <property type="entry name" value="Gfo/Idh/MocA_Oxidoreductases"/>
</dbReference>
<feature type="non-terminal residue" evidence="3">
    <location>
        <position position="1"/>
    </location>
</feature>